<keyword evidence="2" id="KW-0863">Zinc-finger</keyword>
<feature type="region of interest" description="Disordered" evidence="3">
    <location>
        <begin position="45"/>
        <end position="66"/>
    </location>
</feature>
<dbReference type="InterPro" id="IPR000571">
    <property type="entry name" value="Znf_CCCH"/>
</dbReference>
<reference evidence="5" key="1">
    <citation type="submission" date="2022-12" db="EMBL/GenBank/DDBJ databases">
        <title>Draft genome assemblies for two species of Escallonia (Escalloniales).</title>
        <authorList>
            <person name="Chanderbali A."/>
            <person name="Dervinis C."/>
            <person name="Anghel I."/>
            <person name="Soltis D."/>
            <person name="Soltis P."/>
            <person name="Zapata F."/>
        </authorList>
    </citation>
    <scope>NUCLEOTIDE SEQUENCE</scope>
    <source>
        <strain evidence="5">UCBG92.1500</strain>
        <tissue evidence="5">Leaf</tissue>
    </source>
</reference>
<sequence length="425" mass="45699">MRGLRKSKKVYWASDVNLCQVRLFLSEESPSQVGSGAQDELQAKTLFNPSGSGPDDNLPPGFEGTDPANLLKNKLSQIPLVKWRCPPRFLLDLTWQVVSGGESKEAEVQNQREMRVLEAVYPRPSAIPPNPSLLMGVEDTYPGDQHIPLIPITPIEDEDTAVDTSLNGMVQTNATSSQPQLVAPGPPANINPAARPGMALGVEPNVVTAAYAALSAVMTSNDPGNMIDPDLLVKILSNPNMIEKLVNSHGAAASPQITAKQRPPVTIPDALPVHVNRTESVAPSLAATSSGPFYPPSRMGPVPQLRPPPTEVVSSVGVPVTKDINYYKSLIQQHGGERPEPTLPFSSGRQNHQLGATQELVINPKSRDSKPKSTKPCIYFNSSRGCRHGAKCAYQHDVSSQQHAGGMPEVQSAKRMKMDSEITGT</sequence>
<feature type="domain" description="C3H1-type" evidence="4">
    <location>
        <begin position="371"/>
        <end position="399"/>
    </location>
</feature>
<evidence type="ECO:0000313" key="6">
    <source>
        <dbReference type="Proteomes" id="UP001187471"/>
    </source>
</evidence>
<keyword evidence="2" id="KW-0479">Metal-binding</keyword>
<proteinExistence type="predicted"/>
<dbReference type="GO" id="GO:0008270">
    <property type="term" value="F:zinc ion binding"/>
    <property type="evidence" value="ECO:0007669"/>
    <property type="project" value="UniProtKB-KW"/>
</dbReference>
<feature type="compositionally biased region" description="Basic and acidic residues" evidence="3">
    <location>
        <begin position="416"/>
        <end position="425"/>
    </location>
</feature>
<name>A0AA88UDR3_9ASTE</name>
<keyword evidence="2" id="KW-0862">Zinc</keyword>
<evidence type="ECO:0000256" key="3">
    <source>
        <dbReference type="SAM" id="MobiDB-lite"/>
    </source>
</evidence>
<keyword evidence="1" id="KW-0238">DNA-binding</keyword>
<evidence type="ECO:0000256" key="1">
    <source>
        <dbReference type="ARBA" id="ARBA00023125"/>
    </source>
</evidence>
<protein>
    <recommendedName>
        <fullName evidence="4">C3H1-type domain-containing protein</fullName>
    </recommendedName>
</protein>
<feature type="region of interest" description="Disordered" evidence="3">
    <location>
        <begin position="397"/>
        <end position="425"/>
    </location>
</feature>
<evidence type="ECO:0000259" key="4">
    <source>
        <dbReference type="PROSITE" id="PS50103"/>
    </source>
</evidence>
<dbReference type="PROSITE" id="PS50103">
    <property type="entry name" value="ZF_C3H1"/>
    <property type="match status" value="1"/>
</dbReference>
<evidence type="ECO:0000256" key="2">
    <source>
        <dbReference type="PROSITE-ProRule" id="PRU00723"/>
    </source>
</evidence>
<accession>A0AA88UDR3</accession>
<feature type="zinc finger region" description="C3H1-type" evidence="2">
    <location>
        <begin position="371"/>
        <end position="399"/>
    </location>
</feature>
<comment type="caution">
    <text evidence="5">The sequence shown here is derived from an EMBL/GenBank/DDBJ whole genome shotgun (WGS) entry which is preliminary data.</text>
</comment>
<keyword evidence="6" id="KW-1185">Reference proteome</keyword>
<dbReference type="GO" id="GO:0003677">
    <property type="term" value="F:DNA binding"/>
    <property type="evidence" value="ECO:0007669"/>
    <property type="project" value="UniProtKB-KW"/>
</dbReference>
<gene>
    <name evidence="5" type="ORF">RJ640_020883</name>
</gene>
<dbReference type="EMBL" id="JAVXUO010002582">
    <property type="protein sequence ID" value="KAK2971477.1"/>
    <property type="molecule type" value="Genomic_DNA"/>
</dbReference>
<dbReference type="Proteomes" id="UP001187471">
    <property type="component" value="Unassembled WGS sequence"/>
</dbReference>
<dbReference type="PANTHER" id="PTHR33400:SF2">
    <property type="entry name" value="ZINC FINGER CCCH DOMAIN-CONTAINING PROTEIN 6"/>
    <property type="match status" value="1"/>
</dbReference>
<evidence type="ECO:0000313" key="5">
    <source>
        <dbReference type="EMBL" id="KAK2971477.1"/>
    </source>
</evidence>
<dbReference type="PANTHER" id="PTHR33400">
    <property type="entry name" value="ZINC FINGER CCCH DOMAIN-CONTAINING PROTEIN 6-RELATED"/>
    <property type="match status" value="1"/>
</dbReference>
<organism evidence="5 6">
    <name type="scientific">Escallonia rubra</name>
    <dbReference type="NCBI Taxonomy" id="112253"/>
    <lineage>
        <taxon>Eukaryota</taxon>
        <taxon>Viridiplantae</taxon>
        <taxon>Streptophyta</taxon>
        <taxon>Embryophyta</taxon>
        <taxon>Tracheophyta</taxon>
        <taxon>Spermatophyta</taxon>
        <taxon>Magnoliopsida</taxon>
        <taxon>eudicotyledons</taxon>
        <taxon>Gunneridae</taxon>
        <taxon>Pentapetalae</taxon>
        <taxon>asterids</taxon>
        <taxon>campanulids</taxon>
        <taxon>Escalloniales</taxon>
        <taxon>Escalloniaceae</taxon>
        <taxon>Escallonia</taxon>
    </lineage>
</organism>
<dbReference type="AlphaFoldDB" id="A0AA88UDR3"/>